<gene>
    <name evidence="1" type="ORF">S12H4_02235</name>
</gene>
<feature type="non-terminal residue" evidence="1">
    <location>
        <position position="1"/>
    </location>
</feature>
<proteinExistence type="predicted"/>
<name>X1QB54_9ZZZZ</name>
<dbReference type="EMBL" id="BARW01000528">
    <property type="protein sequence ID" value="GAI65727.1"/>
    <property type="molecule type" value="Genomic_DNA"/>
</dbReference>
<organism evidence="1">
    <name type="scientific">marine sediment metagenome</name>
    <dbReference type="NCBI Taxonomy" id="412755"/>
    <lineage>
        <taxon>unclassified sequences</taxon>
        <taxon>metagenomes</taxon>
        <taxon>ecological metagenomes</taxon>
    </lineage>
</organism>
<protein>
    <submittedName>
        <fullName evidence="1">Uncharacterized protein</fullName>
    </submittedName>
</protein>
<comment type="caution">
    <text evidence="1">The sequence shown here is derived from an EMBL/GenBank/DDBJ whole genome shotgun (WGS) entry which is preliminary data.</text>
</comment>
<accession>X1QB54</accession>
<reference evidence="1" key="1">
    <citation type="journal article" date="2014" name="Front. Microbiol.">
        <title>High frequency of phylogenetically diverse reductive dehalogenase-homologous genes in deep subseafloor sedimentary metagenomes.</title>
        <authorList>
            <person name="Kawai M."/>
            <person name="Futagami T."/>
            <person name="Toyoda A."/>
            <person name="Takaki Y."/>
            <person name="Nishi S."/>
            <person name="Hori S."/>
            <person name="Arai W."/>
            <person name="Tsubouchi T."/>
            <person name="Morono Y."/>
            <person name="Uchiyama I."/>
            <person name="Ito T."/>
            <person name="Fujiyama A."/>
            <person name="Inagaki F."/>
            <person name="Takami H."/>
        </authorList>
    </citation>
    <scope>NUCLEOTIDE SEQUENCE</scope>
    <source>
        <strain evidence="1">Expedition CK06-06</strain>
    </source>
</reference>
<dbReference type="AlphaFoldDB" id="X1QB54"/>
<sequence>YIKLSIYFRLITGTMAELMTAKQEKYLHDLIAEKEAADEKWIEICDKYGITKEEDIYTLNRDKASLFIGELLHLPLLL</sequence>
<evidence type="ECO:0000313" key="1">
    <source>
        <dbReference type="EMBL" id="GAI65727.1"/>
    </source>
</evidence>